<dbReference type="InterPro" id="IPR050438">
    <property type="entry name" value="LMW_PTPase"/>
</dbReference>
<dbReference type="SUPFAM" id="SSF52788">
    <property type="entry name" value="Phosphotyrosine protein phosphatases I"/>
    <property type="match status" value="1"/>
</dbReference>
<dbReference type="PRINTS" id="PR00719">
    <property type="entry name" value="LMWPTPASE"/>
</dbReference>
<dbReference type="SMART" id="SM00226">
    <property type="entry name" value="LMWPc"/>
    <property type="match status" value="1"/>
</dbReference>
<dbReference type="PANTHER" id="PTHR11717:SF7">
    <property type="entry name" value="LOW MOLECULAR WEIGHT PHOSPHOTYROSINE PROTEIN PHOSPHATASE"/>
    <property type="match status" value="1"/>
</dbReference>
<sequence length="155" mass="17479">MSEQKSVLMVCLGNICRSPIAEGVFLHLLREKNLSSKWKVDSAAVAGYHIGKKANDRALLTMKKHGINYNNKARQIKKSDFSEFDFIFGMDEENVSDLENMAPSNTKAIIGLLGDYDPQGERIIRDPYYDSGSEGFEKCYQQCVRSCTAFLDQHS</sequence>
<evidence type="ECO:0000256" key="4">
    <source>
        <dbReference type="ARBA" id="ARBA00022801"/>
    </source>
</evidence>
<dbReference type="PANTHER" id="PTHR11717">
    <property type="entry name" value="LOW MOLECULAR WEIGHT PROTEIN TYROSINE PHOSPHATASE"/>
    <property type="match status" value="1"/>
</dbReference>
<feature type="active site" evidence="6">
    <location>
        <position position="17"/>
    </location>
</feature>
<keyword evidence="5 7" id="KW-0904">Protein phosphatase</keyword>
<dbReference type="GO" id="GO:0005737">
    <property type="term" value="C:cytoplasm"/>
    <property type="evidence" value="ECO:0007669"/>
    <property type="project" value="UniProtKB-SubCell"/>
</dbReference>
<dbReference type="InterPro" id="IPR036196">
    <property type="entry name" value="Ptyr_pPase_sf"/>
</dbReference>
<keyword evidence="4 7" id="KW-0378">Hydrolase</keyword>
<gene>
    <name evidence="9" type="ORF">WA026_012889</name>
</gene>
<feature type="active site" description="Proton donor" evidence="6">
    <location>
        <position position="126"/>
    </location>
</feature>
<dbReference type="EMBL" id="JARQZJ010000006">
    <property type="protein sequence ID" value="KAK9871518.1"/>
    <property type="molecule type" value="Genomic_DNA"/>
</dbReference>
<dbReference type="InterPro" id="IPR002115">
    <property type="entry name" value="Tyr_Pase_low_mol_wt_mml"/>
</dbReference>
<comment type="catalytic activity">
    <reaction evidence="7">
        <text>O-phospho-L-tyrosyl-[protein] + H2O = L-tyrosyl-[protein] + phosphate</text>
        <dbReference type="Rhea" id="RHEA:10684"/>
        <dbReference type="Rhea" id="RHEA-COMP:10136"/>
        <dbReference type="Rhea" id="RHEA-COMP:20101"/>
        <dbReference type="ChEBI" id="CHEBI:15377"/>
        <dbReference type="ChEBI" id="CHEBI:43474"/>
        <dbReference type="ChEBI" id="CHEBI:46858"/>
        <dbReference type="ChEBI" id="CHEBI:61978"/>
        <dbReference type="EC" id="3.1.3.48"/>
    </reaction>
</comment>
<proteinExistence type="inferred from homology"/>
<reference evidence="9 10" key="1">
    <citation type="submission" date="2023-03" db="EMBL/GenBank/DDBJ databases">
        <title>Genome insight into feeding habits of ladybird beetles.</title>
        <authorList>
            <person name="Li H.-S."/>
            <person name="Huang Y.-H."/>
            <person name="Pang H."/>
        </authorList>
    </citation>
    <scope>NUCLEOTIDE SEQUENCE [LARGE SCALE GENOMIC DNA]</scope>
    <source>
        <strain evidence="9">SYSU_2023b</strain>
        <tissue evidence="9">Whole body</tissue>
    </source>
</reference>
<evidence type="ECO:0000256" key="7">
    <source>
        <dbReference type="RuleBase" id="RU368115"/>
    </source>
</evidence>
<evidence type="ECO:0000259" key="8">
    <source>
        <dbReference type="SMART" id="SM00226"/>
    </source>
</evidence>
<dbReference type="Gene3D" id="3.40.50.2300">
    <property type="match status" value="1"/>
</dbReference>
<comment type="catalytic activity">
    <reaction evidence="7">
        <text>a phosphate monoester + H2O = an alcohol + phosphate</text>
        <dbReference type="Rhea" id="RHEA:15017"/>
        <dbReference type="ChEBI" id="CHEBI:15377"/>
        <dbReference type="ChEBI" id="CHEBI:30879"/>
        <dbReference type="ChEBI" id="CHEBI:43474"/>
        <dbReference type="ChEBI" id="CHEBI:67140"/>
        <dbReference type="EC" id="3.1.3.2"/>
    </reaction>
</comment>
<dbReference type="InterPro" id="IPR023485">
    <property type="entry name" value="Ptyr_pPase"/>
</dbReference>
<dbReference type="CDD" id="cd16343">
    <property type="entry name" value="LMWPTP"/>
    <property type="match status" value="1"/>
</dbReference>
<comment type="caution">
    <text evidence="9">The sequence shown here is derived from an EMBL/GenBank/DDBJ whole genome shotgun (WGS) entry which is preliminary data.</text>
</comment>
<feature type="active site" description="Nucleophile" evidence="6">
    <location>
        <position position="11"/>
    </location>
</feature>
<dbReference type="GO" id="GO:0003993">
    <property type="term" value="F:acid phosphatase activity"/>
    <property type="evidence" value="ECO:0007669"/>
    <property type="project" value="UniProtKB-UniRule"/>
</dbReference>
<dbReference type="EC" id="3.1.3.48" evidence="7"/>
<dbReference type="EC" id="3.1.3.2" evidence="7"/>
<evidence type="ECO:0000256" key="3">
    <source>
        <dbReference type="ARBA" id="ARBA00022490"/>
    </source>
</evidence>
<organism evidence="9 10">
    <name type="scientific">Henosepilachna vigintioctopunctata</name>
    <dbReference type="NCBI Taxonomy" id="420089"/>
    <lineage>
        <taxon>Eukaryota</taxon>
        <taxon>Metazoa</taxon>
        <taxon>Ecdysozoa</taxon>
        <taxon>Arthropoda</taxon>
        <taxon>Hexapoda</taxon>
        <taxon>Insecta</taxon>
        <taxon>Pterygota</taxon>
        <taxon>Neoptera</taxon>
        <taxon>Endopterygota</taxon>
        <taxon>Coleoptera</taxon>
        <taxon>Polyphaga</taxon>
        <taxon>Cucujiformia</taxon>
        <taxon>Coccinelloidea</taxon>
        <taxon>Coccinellidae</taxon>
        <taxon>Epilachninae</taxon>
        <taxon>Epilachnini</taxon>
        <taxon>Henosepilachna</taxon>
    </lineage>
</organism>
<name>A0AAW1TSX1_9CUCU</name>
<dbReference type="FunFam" id="3.40.50.2300:FF:000105">
    <property type="entry name" value="Low molecular weight phosphotyrosine protein"/>
    <property type="match status" value="1"/>
</dbReference>
<comment type="function">
    <text evidence="7">Acts on tyrosine phosphorylated proteins, low-MW aryl phosphates and natural and synthetic acyl phosphates.</text>
</comment>
<evidence type="ECO:0000256" key="1">
    <source>
        <dbReference type="ARBA" id="ARBA00004496"/>
    </source>
</evidence>
<dbReference type="Proteomes" id="UP001431783">
    <property type="component" value="Unassembled WGS sequence"/>
</dbReference>
<accession>A0AAW1TSX1</accession>
<evidence type="ECO:0000313" key="9">
    <source>
        <dbReference type="EMBL" id="KAK9871518.1"/>
    </source>
</evidence>
<comment type="subcellular location">
    <subcellularLocation>
        <location evidence="1 7">Cytoplasm</location>
    </subcellularLocation>
</comment>
<evidence type="ECO:0000256" key="5">
    <source>
        <dbReference type="ARBA" id="ARBA00022912"/>
    </source>
</evidence>
<dbReference type="GO" id="GO:0004726">
    <property type="term" value="F:non-membrane spanning protein tyrosine phosphatase activity"/>
    <property type="evidence" value="ECO:0007669"/>
    <property type="project" value="InterPro"/>
</dbReference>
<protein>
    <recommendedName>
        <fullName evidence="7">Low molecular weight phosphotyrosine protein phosphatase</fullName>
        <shortName evidence="7">LMW-PTP</shortName>
        <shortName evidence="7">LMW-PTPase</shortName>
        <ecNumber evidence="7">3.1.3.2</ecNumber>
        <ecNumber evidence="7">3.1.3.48</ecNumber>
    </recommendedName>
    <alternativeName>
        <fullName evidence="7">Low molecular weight cytosolic acid phosphatase</fullName>
    </alternativeName>
</protein>
<dbReference type="AlphaFoldDB" id="A0AAW1TSX1"/>
<keyword evidence="10" id="KW-1185">Reference proteome</keyword>
<comment type="similarity">
    <text evidence="2 7">Belongs to the low molecular weight phosphotyrosine protein phosphatase family.</text>
</comment>
<dbReference type="InterPro" id="IPR017867">
    <property type="entry name" value="Tyr_phospatase_low_mol_wt"/>
</dbReference>
<keyword evidence="3 7" id="KW-0963">Cytoplasm</keyword>
<evidence type="ECO:0000256" key="2">
    <source>
        <dbReference type="ARBA" id="ARBA00011063"/>
    </source>
</evidence>
<dbReference type="Pfam" id="PF01451">
    <property type="entry name" value="LMWPc"/>
    <property type="match status" value="1"/>
</dbReference>
<evidence type="ECO:0000313" key="10">
    <source>
        <dbReference type="Proteomes" id="UP001431783"/>
    </source>
</evidence>
<feature type="domain" description="Phosphotyrosine protein phosphatase I" evidence="8">
    <location>
        <begin position="5"/>
        <end position="153"/>
    </location>
</feature>
<dbReference type="PRINTS" id="PR00720">
    <property type="entry name" value="MAMMALPTPASE"/>
</dbReference>
<evidence type="ECO:0000256" key="6">
    <source>
        <dbReference type="PIRSR" id="PIRSR617867-1"/>
    </source>
</evidence>